<dbReference type="EMBL" id="ARXS01000002">
    <property type="protein sequence ID" value="MCU5781137.1"/>
    <property type="molecule type" value="Genomic_DNA"/>
</dbReference>
<dbReference type="InterPro" id="IPR027417">
    <property type="entry name" value="P-loop_NTPase"/>
</dbReference>
<gene>
    <name evidence="2" type="ORF">MA04_00437</name>
</gene>
<dbReference type="InterPro" id="IPR003959">
    <property type="entry name" value="ATPase_AAA_core"/>
</dbReference>
<evidence type="ECO:0000313" key="3">
    <source>
        <dbReference type="Proteomes" id="UP001064106"/>
    </source>
</evidence>
<proteinExistence type="predicted"/>
<sequence>MATADQLKALLKSHADRDDERFYSIALQVAAKEARQGHNKLASDIKTLVEKSQKNSKLGVASSKPLPFAHQPKSELKGLLELTPANVRISELVYSVDIKERLEQVLVEQRQKDKLNRFGLHPRRKLLFTGSPGTGKTMSAAMLATELKLPLYTIVLDNLITRYMGETAAKLRLIFDHIKQTRAVYLFDEFDAIGTQRGAPNDVGEIRRVLNSFLLFVEQDYSESIIVAATNHPELLDQALYRRFDDIIPFEKPQLEQISLLIKNRLSIFDASRLDWEEISKSALGLSSAEITRSCEDAAKEAVLNFKEKISTKILLKALNRRRSGSSSSSKEK</sequence>
<dbReference type="RefSeq" id="WP_262459312.1">
    <property type="nucleotide sequence ID" value="NZ_ARXS01000002.1"/>
</dbReference>
<keyword evidence="3" id="KW-1185">Reference proteome</keyword>
<dbReference type="SUPFAM" id="SSF52540">
    <property type="entry name" value="P-loop containing nucleoside triphosphate hydrolases"/>
    <property type="match status" value="1"/>
</dbReference>
<dbReference type="SMART" id="SM00382">
    <property type="entry name" value="AAA"/>
    <property type="match status" value="1"/>
</dbReference>
<feature type="domain" description="AAA+ ATPase" evidence="1">
    <location>
        <begin position="122"/>
        <end position="254"/>
    </location>
</feature>
<comment type="caution">
    <text evidence="2">The sequence shown here is derived from an EMBL/GenBank/DDBJ whole genome shotgun (WGS) entry which is preliminary data.</text>
</comment>
<name>A0ABT2QUD6_9GAMM</name>
<dbReference type="CDD" id="cd19481">
    <property type="entry name" value="RecA-like_protease"/>
    <property type="match status" value="1"/>
</dbReference>
<protein>
    <submittedName>
        <fullName evidence="2">AAA ATPase, central domain-containing protein</fullName>
    </submittedName>
</protein>
<dbReference type="InterPro" id="IPR003593">
    <property type="entry name" value="AAA+_ATPase"/>
</dbReference>
<dbReference type="Pfam" id="PF00004">
    <property type="entry name" value="AAA"/>
    <property type="match status" value="1"/>
</dbReference>
<dbReference type="Proteomes" id="UP001064106">
    <property type="component" value="Unassembled WGS sequence"/>
</dbReference>
<organism evidence="2 3">
    <name type="scientific">Alloalcanivorax balearicus MACL04</name>
    <dbReference type="NCBI Taxonomy" id="1177182"/>
    <lineage>
        <taxon>Bacteria</taxon>
        <taxon>Pseudomonadati</taxon>
        <taxon>Pseudomonadota</taxon>
        <taxon>Gammaproteobacteria</taxon>
        <taxon>Oceanospirillales</taxon>
        <taxon>Alcanivoracaceae</taxon>
        <taxon>Alloalcanivorax</taxon>
    </lineage>
</organism>
<dbReference type="Gene3D" id="3.40.50.300">
    <property type="entry name" value="P-loop containing nucleotide triphosphate hydrolases"/>
    <property type="match status" value="1"/>
</dbReference>
<evidence type="ECO:0000259" key="1">
    <source>
        <dbReference type="SMART" id="SM00382"/>
    </source>
</evidence>
<accession>A0ABT2QUD6</accession>
<dbReference type="InterPro" id="IPR050168">
    <property type="entry name" value="AAA_ATPase_domain"/>
</dbReference>
<evidence type="ECO:0000313" key="2">
    <source>
        <dbReference type="EMBL" id="MCU5781137.1"/>
    </source>
</evidence>
<reference evidence="2" key="1">
    <citation type="submission" date="2012-09" db="EMBL/GenBank/DDBJ databases">
        <title>Genome Sequence of alkane-degrading Bacterium Alcanivorax balearicus MACL04.</title>
        <authorList>
            <person name="Lai Q."/>
            <person name="Shao Z."/>
        </authorList>
    </citation>
    <scope>NUCLEOTIDE SEQUENCE</scope>
    <source>
        <strain evidence="2">MACL04</strain>
    </source>
</reference>
<dbReference type="PANTHER" id="PTHR23077:SF198">
    <property type="entry name" value="ATP-DEPENDENT ZINC METALLOPROTEASE FTSH"/>
    <property type="match status" value="1"/>
</dbReference>
<dbReference type="PANTHER" id="PTHR23077">
    <property type="entry name" value="AAA-FAMILY ATPASE"/>
    <property type="match status" value="1"/>
</dbReference>